<dbReference type="GO" id="GO:0004650">
    <property type="term" value="F:polygalacturonase activity"/>
    <property type="evidence" value="ECO:0007669"/>
    <property type="project" value="InterPro"/>
</dbReference>
<dbReference type="KEGG" id="cput:CONPUDRAFT_94577"/>
<evidence type="ECO:0000256" key="1">
    <source>
        <dbReference type="SAM" id="SignalP"/>
    </source>
</evidence>
<dbReference type="OMA" id="AVFMNWN"/>
<dbReference type="InterPro" id="IPR012334">
    <property type="entry name" value="Pectin_lyas_fold"/>
</dbReference>
<dbReference type="OrthoDB" id="1046782at2759"/>
<dbReference type="PANTHER" id="PTHR33928:SF2">
    <property type="entry name" value="PECTATE LYASE SUPERFAMILY PROTEIN DOMAIN-CONTAINING PROTEIN-RELATED"/>
    <property type="match status" value="1"/>
</dbReference>
<dbReference type="InterPro" id="IPR024535">
    <property type="entry name" value="RHGA/B-epi-like_pectate_lyase"/>
</dbReference>
<feature type="domain" description="Rhamnogalacturonase A/B/Epimerase-like pectate lyase" evidence="2">
    <location>
        <begin position="70"/>
        <end position="296"/>
    </location>
</feature>
<accession>A0A5M3N4A8</accession>
<dbReference type="AlphaFoldDB" id="A0A5M3N4A8"/>
<evidence type="ECO:0000313" key="4">
    <source>
        <dbReference type="Proteomes" id="UP000053558"/>
    </source>
</evidence>
<dbReference type="Gene3D" id="2.160.20.10">
    <property type="entry name" value="Single-stranded right-handed beta-helix, Pectin lyase-like"/>
    <property type="match status" value="2"/>
</dbReference>
<reference evidence="4" key="1">
    <citation type="journal article" date="2012" name="Science">
        <title>The Paleozoic origin of enzymatic lignin decomposition reconstructed from 31 fungal genomes.</title>
        <authorList>
            <person name="Floudas D."/>
            <person name="Binder M."/>
            <person name="Riley R."/>
            <person name="Barry K."/>
            <person name="Blanchette R.A."/>
            <person name="Henrissat B."/>
            <person name="Martinez A.T."/>
            <person name="Otillar R."/>
            <person name="Spatafora J.W."/>
            <person name="Yadav J.S."/>
            <person name="Aerts A."/>
            <person name="Benoit I."/>
            <person name="Boyd A."/>
            <person name="Carlson A."/>
            <person name="Copeland A."/>
            <person name="Coutinho P.M."/>
            <person name="de Vries R.P."/>
            <person name="Ferreira P."/>
            <person name="Findley K."/>
            <person name="Foster B."/>
            <person name="Gaskell J."/>
            <person name="Glotzer D."/>
            <person name="Gorecki P."/>
            <person name="Heitman J."/>
            <person name="Hesse C."/>
            <person name="Hori C."/>
            <person name="Igarashi K."/>
            <person name="Jurgens J.A."/>
            <person name="Kallen N."/>
            <person name="Kersten P."/>
            <person name="Kohler A."/>
            <person name="Kuees U."/>
            <person name="Kumar T.K.A."/>
            <person name="Kuo A."/>
            <person name="LaButti K."/>
            <person name="Larrondo L.F."/>
            <person name="Lindquist E."/>
            <person name="Ling A."/>
            <person name="Lombard V."/>
            <person name="Lucas S."/>
            <person name="Lundell T."/>
            <person name="Martin R."/>
            <person name="McLaughlin D.J."/>
            <person name="Morgenstern I."/>
            <person name="Morin E."/>
            <person name="Murat C."/>
            <person name="Nagy L.G."/>
            <person name="Nolan M."/>
            <person name="Ohm R.A."/>
            <person name="Patyshakuliyeva A."/>
            <person name="Rokas A."/>
            <person name="Ruiz-Duenas F.J."/>
            <person name="Sabat G."/>
            <person name="Salamov A."/>
            <person name="Samejima M."/>
            <person name="Schmutz J."/>
            <person name="Slot J.C."/>
            <person name="St John F."/>
            <person name="Stenlid J."/>
            <person name="Sun H."/>
            <person name="Sun S."/>
            <person name="Syed K."/>
            <person name="Tsang A."/>
            <person name="Wiebenga A."/>
            <person name="Young D."/>
            <person name="Pisabarro A."/>
            <person name="Eastwood D.C."/>
            <person name="Martin F."/>
            <person name="Cullen D."/>
            <person name="Grigoriev I.V."/>
            <person name="Hibbett D.S."/>
        </authorList>
    </citation>
    <scope>NUCLEOTIDE SEQUENCE [LARGE SCALE GENOMIC DNA]</scope>
    <source>
        <strain evidence="4">RWD-64-598 SS2</strain>
    </source>
</reference>
<dbReference type="EMBL" id="JH711573">
    <property type="protein sequence ID" value="EIW86262.1"/>
    <property type="molecule type" value="Genomic_DNA"/>
</dbReference>
<proteinExistence type="predicted"/>
<sequence>MLSSNRGPRLLLSALGTLLAAASSVSALGSNCTAALGSGTAGASDPFWLESIKHQGTAPFNPDPSTYTVFRNVKDYGAKGDGTTDDTAAINTAMTDGNRCGSASCASSTLTPAILYFPAGTYVISSALDQAYYTQMIGDARTPPTLKASAGFTGFALIDADPYIPGGSGAEWYVNQDNFYRSIRNFVIDLTAIPPSSAVNGIHWQVSQSTSLFNVIFNMSDDPATEHVGMYMENGSGGFMGDLVFNGGNIAVTIGNQQFTVRNLTINNAKQAISGIWDWGFTYQGVTINNCGVGFNLTTGGMSKDNQTVGSELIIDAVVTNTPTFILDSSPANGGLTGGSLVLSNIQLTNVTTAVGVIGSTDAVLAGGSTTIDIWAQGFTFSGTGATGTFVQDKVAAPAKDSSLLDGSGRIFGKTHPQYESYSVDQIISVKDNGAKGDGTTDDTKALQAVFDTYAGCKIIFFDAGAYYITSTLNIPAGTQIVGEAWSTILAGGTAFSDMTNPTVAVQVGNSGDTGVMEFTDMLFSTVGPSPGVIMVEWNVHDPTGQQGAAGMWDTHFRFGGATGTAMTSKECPQTSRNDACQASYLGLHLTSGSSAYLEGTWVWTADHDLDTNESTNITVFSGRGILSESQGPVWMIGTASEHAALYQYNIVNAKNHWIGFAQTETPYYQPSPSAPGPFTSNSTLNDPTYSGTADSAWGINIVGTSGTTIFGAGLYSFFSDWDQSCVPTMNCQAGVFNIDSKSSVNVYGLSTLGITTQLNVDGNAVVDAKPNVAGYQETMTYWGPASS</sequence>
<organism evidence="3 4">
    <name type="scientific">Coniophora puteana (strain RWD-64-598)</name>
    <name type="common">Brown rot fungus</name>
    <dbReference type="NCBI Taxonomy" id="741705"/>
    <lineage>
        <taxon>Eukaryota</taxon>
        <taxon>Fungi</taxon>
        <taxon>Dikarya</taxon>
        <taxon>Basidiomycota</taxon>
        <taxon>Agaricomycotina</taxon>
        <taxon>Agaricomycetes</taxon>
        <taxon>Agaricomycetidae</taxon>
        <taxon>Boletales</taxon>
        <taxon>Coniophorineae</taxon>
        <taxon>Coniophoraceae</taxon>
        <taxon>Coniophora</taxon>
    </lineage>
</organism>
<dbReference type="Proteomes" id="UP000053558">
    <property type="component" value="Unassembled WGS sequence"/>
</dbReference>
<dbReference type="InterPro" id="IPR039279">
    <property type="entry name" value="QRT3-like"/>
</dbReference>
<gene>
    <name evidence="3" type="ORF">CONPUDRAFT_94577</name>
</gene>
<keyword evidence="4" id="KW-1185">Reference proteome</keyword>
<comment type="caution">
    <text evidence="3">The sequence shown here is derived from an EMBL/GenBank/DDBJ whole genome shotgun (WGS) entry which is preliminary data.</text>
</comment>
<evidence type="ECO:0000259" key="2">
    <source>
        <dbReference type="Pfam" id="PF12708"/>
    </source>
</evidence>
<dbReference type="PANTHER" id="PTHR33928">
    <property type="entry name" value="POLYGALACTURONASE QRT3"/>
    <property type="match status" value="1"/>
</dbReference>
<dbReference type="SUPFAM" id="SSF51126">
    <property type="entry name" value="Pectin lyase-like"/>
    <property type="match status" value="2"/>
</dbReference>
<feature type="chain" id="PRO_5024462894" evidence="1">
    <location>
        <begin position="28"/>
        <end position="788"/>
    </location>
</feature>
<dbReference type="Pfam" id="PF12708">
    <property type="entry name" value="Pect-lyase_RHGA_epim"/>
    <property type="match status" value="2"/>
</dbReference>
<dbReference type="FunFam" id="2.160.20.10:FF:000049">
    <property type="entry name" value="Putative exo-beta-1,3-glucanase"/>
    <property type="match status" value="1"/>
</dbReference>
<feature type="domain" description="Rhamnogalacturonase A/B/Epimerase-like pectate lyase" evidence="2">
    <location>
        <begin position="427"/>
        <end position="497"/>
    </location>
</feature>
<dbReference type="GeneID" id="19211654"/>
<name>A0A5M3N4A8_CONPW</name>
<keyword evidence="1" id="KW-0732">Signal</keyword>
<keyword evidence="3" id="KW-0378">Hydrolase</keyword>
<protein>
    <submittedName>
        <fullName evidence="3">Glycoside hydrolase family 55 protein</fullName>
    </submittedName>
</protein>
<dbReference type="RefSeq" id="XP_007763143.1">
    <property type="nucleotide sequence ID" value="XM_007764953.1"/>
</dbReference>
<dbReference type="CDD" id="cd23668">
    <property type="entry name" value="GH55_beta13glucanase-like"/>
    <property type="match status" value="1"/>
</dbReference>
<dbReference type="InterPro" id="IPR011050">
    <property type="entry name" value="Pectin_lyase_fold/virulence"/>
</dbReference>
<evidence type="ECO:0000313" key="3">
    <source>
        <dbReference type="EMBL" id="EIW86262.1"/>
    </source>
</evidence>
<feature type="signal peptide" evidence="1">
    <location>
        <begin position="1"/>
        <end position="27"/>
    </location>
</feature>